<proteinExistence type="predicted"/>
<keyword evidence="3 5" id="KW-1133">Transmembrane helix</keyword>
<comment type="subcellular location">
    <subcellularLocation>
        <location evidence="1">Membrane</location>
    </subcellularLocation>
</comment>
<keyword evidence="7" id="KW-1185">Reference proteome</keyword>
<feature type="transmembrane region" description="Helical" evidence="5">
    <location>
        <begin position="53"/>
        <end position="75"/>
    </location>
</feature>
<evidence type="ECO:0000256" key="2">
    <source>
        <dbReference type="ARBA" id="ARBA00022692"/>
    </source>
</evidence>
<feature type="transmembrane region" description="Helical" evidence="5">
    <location>
        <begin position="20"/>
        <end position="41"/>
    </location>
</feature>
<dbReference type="SUPFAM" id="SSF103473">
    <property type="entry name" value="MFS general substrate transporter"/>
    <property type="match status" value="1"/>
</dbReference>
<evidence type="ECO:0000256" key="5">
    <source>
        <dbReference type="SAM" id="Phobius"/>
    </source>
</evidence>
<keyword evidence="2 5" id="KW-0812">Transmembrane</keyword>
<name>A0A1G8KA20_9BACI</name>
<dbReference type="STRING" id="930129.SAMN05216352_107129"/>
<evidence type="ECO:0000256" key="4">
    <source>
        <dbReference type="ARBA" id="ARBA00023136"/>
    </source>
</evidence>
<sequence>MYYGTKILIDSGFETNAGLIANVSNGIISVLVTFVGIWLLGKVGRRPMLLTGQVGVTTALPFVVMALTVTFLAFMQEAIAPVTWLMLKYSHCSCGEWG</sequence>
<dbReference type="Proteomes" id="UP000199017">
    <property type="component" value="Unassembled WGS sequence"/>
</dbReference>
<organism evidence="6 7">
    <name type="scientific">Alteribacillus bidgolensis</name>
    <dbReference type="NCBI Taxonomy" id="930129"/>
    <lineage>
        <taxon>Bacteria</taxon>
        <taxon>Bacillati</taxon>
        <taxon>Bacillota</taxon>
        <taxon>Bacilli</taxon>
        <taxon>Bacillales</taxon>
        <taxon>Bacillaceae</taxon>
        <taxon>Alteribacillus</taxon>
    </lineage>
</organism>
<dbReference type="InterPro" id="IPR005828">
    <property type="entry name" value="MFS_sugar_transport-like"/>
</dbReference>
<dbReference type="GO" id="GO:0016020">
    <property type="term" value="C:membrane"/>
    <property type="evidence" value="ECO:0007669"/>
    <property type="project" value="UniProtKB-SubCell"/>
</dbReference>
<evidence type="ECO:0000256" key="1">
    <source>
        <dbReference type="ARBA" id="ARBA00004370"/>
    </source>
</evidence>
<dbReference type="Gene3D" id="1.20.1250.20">
    <property type="entry name" value="MFS general substrate transporter like domains"/>
    <property type="match status" value="1"/>
</dbReference>
<evidence type="ECO:0000256" key="3">
    <source>
        <dbReference type="ARBA" id="ARBA00022989"/>
    </source>
</evidence>
<accession>A0A1G8KA20</accession>
<gene>
    <name evidence="6" type="ORF">SAMN05216352_107129</name>
</gene>
<dbReference type="EMBL" id="FNDU01000007">
    <property type="protein sequence ID" value="SDI40272.1"/>
    <property type="molecule type" value="Genomic_DNA"/>
</dbReference>
<dbReference type="AlphaFoldDB" id="A0A1G8KA20"/>
<dbReference type="InterPro" id="IPR036259">
    <property type="entry name" value="MFS_trans_sf"/>
</dbReference>
<evidence type="ECO:0000313" key="6">
    <source>
        <dbReference type="EMBL" id="SDI40272.1"/>
    </source>
</evidence>
<dbReference type="Pfam" id="PF00083">
    <property type="entry name" value="Sugar_tr"/>
    <property type="match status" value="1"/>
</dbReference>
<evidence type="ECO:0000313" key="7">
    <source>
        <dbReference type="Proteomes" id="UP000199017"/>
    </source>
</evidence>
<reference evidence="6 7" key="1">
    <citation type="submission" date="2016-10" db="EMBL/GenBank/DDBJ databases">
        <authorList>
            <person name="de Groot N.N."/>
        </authorList>
    </citation>
    <scope>NUCLEOTIDE SEQUENCE [LARGE SCALE GENOMIC DNA]</scope>
    <source>
        <strain evidence="7">P4B,CCM 7963,CECT 7998,DSM 25260,IBRC-M 10614,KCTC 13821</strain>
    </source>
</reference>
<protein>
    <submittedName>
        <fullName evidence="6">MFS transporter, SP family, major inositol transporter</fullName>
    </submittedName>
</protein>
<keyword evidence="4 5" id="KW-0472">Membrane</keyword>
<dbReference type="GO" id="GO:0022857">
    <property type="term" value="F:transmembrane transporter activity"/>
    <property type="evidence" value="ECO:0007669"/>
    <property type="project" value="InterPro"/>
</dbReference>